<keyword evidence="5" id="KW-1185">Reference proteome</keyword>
<dbReference type="STRING" id="81824.A9V5F7"/>
<dbReference type="GO" id="GO:0005739">
    <property type="term" value="C:mitochondrion"/>
    <property type="evidence" value="ECO:0000318"/>
    <property type="project" value="GO_Central"/>
</dbReference>
<proteinExistence type="inferred from homology"/>
<keyword evidence="3" id="KW-0812">Transmembrane</keyword>
<dbReference type="FunCoup" id="A9V5F7">
    <property type="interactions" value="242"/>
</dbReference>
<gene>
    <name evidence="4" type="ORF">MONBRDRAFT_27495</name>
</gene>
<dbReference type="InParanoid" id="A9V5F7"/>
<feature type="transmembrane region" description="Helical" evidence="3">
    <location>
        <begin position="203"/>
        <end position="228"/>
    </location>
</feature>
<dbReference type="Gene3D" id="3.30.1540.10">
    <property type="entry name" value="formyl-coa transferase, domain 3"/>
    <property type="match status" value="1"/>
</dbReference>
<dbReference type="GO" id="GO:0047369">
    <property type="term" value="F:succinate-hydroxymethylglutarate CoA-transferase activity"/>
    <property type="evidence" value="ECO:0000318"/>
    <property type="project" value="GO_Central"/>
</dbReference>
<dbReference type="GeneID" id="5893233"/>
<protein>
    <submittedName>
        <fullName evidence="4">Uncharacterized protein</fullName>
    </submittedName>
</protein>
<organism evidence="4 5">
    <name type="scientific">Monosiga brevicollis</name>
    <name type="common">Choanoflagellate</name>
    <dbReference type="NCBI Taxonomy" id="81824"/>
    <lineage>
        <taxon>Eukaryota</taxon>
        <taxon>Choanoflagellata</taxon>
        <taxon>Craspedida</taxon>
        <taxon>Salpingoecidae</taxon>
        <taxon>Monosiga</taxon>
    </lineage>
</organism>
<reference evidence="4 5" key="1">
    <citation type="journal article" date="2008" name="Nature">
        <title>The genome of the choanoflagellate Monosiga brevicollis and the origin of metazoans.</title>
        <authorList>
            <consortium name="JGI Sequencing"/>
            <person name="King N."/>
            <person name="Westbrook M.J."/>
            <person name="Young S.L."/>
            <person name="Kuo A."/>
            <person name="Abedin M."/>
            <person name="Chapman J."/>
            <person name="Fairclough S."/>
            <person name="Hellsten U."/>
            <person name="Isogai Y."/>
            <person name="Letunic I."/>
            <person name="Marr M."/>
            <person name="Pincus D."/>
            <person name="Putnam N."/>
            <person name="Rokas A."/>
            <person name="Wright K.J."/>
            <person name="Zuzow R."/>
            <person name="Dirks W."/>
            <person name="Good M."/>
            <person name="Goodstein D."/>
            <person name="Lemons D."/>
            <person name="Li W."/>
            <person name="Lyons J.B."/>
            <person name="Morris A."/>
            <person name="Nichols S."/>
            <person name="Richter D.J."/>
            <person name="Salamov A."/>
            <person name="Bork P."/>
            <person name="Lim W.A."/>
            <person name="Manning G."/>
            <person name="Miller W.T."/>
            <person name="McGinnis W."/>
            <person name="Shapiro H."/>
            <person name="Tjian R."/>
            <person name="Grigoriev I.V."/>
            <person name="Rokhsar D."/>
        </authorList>
    </citation>
    <scope>NUCLEOTIDE SEQUENCE [LARGE SCALE GENOMIC DNA]</scope>
    <source>
        <strain evidence="5">MX1 / ATCC 50154</strain>
    </source>
</reference>
<dbReference type="InterPro" id="IPR003673">
    <property type="entry name" value="CoA-Trfase_fam_III"/>
</dbReference>
<feature type="transmembrane region" description="Helical" evidence="3">
    <location>
        <begin position="124"/>
        <end position="146"/>
    </location>
</feature>
<dbReference type="RefSeq" id="XP_001747976.1">
    <property type="nucleotide sequence ID" value="XM_001747924.1"/>
</dbReference>
<dbReference type="PANTHER" id="PTHR48207:SF3">
    <property type="entry name" value="SUCCINATE--HYDROXYMETHYLGLUTARATE COA-TRANSFERASE"/>
    <property type="match status" value="1"/>
</dbReference>
<dbReference type="InterPro" id="IPR044855">
    <property type="entry name" value="CoA-Trfase_III_dom3_sf"/>
</dbReference>
<sequence length="597" mass="64883">MPNRKIARTDYDYVSFVGDAAHFVMLLALILYIVGVATPAWIEHDIKNNGDHVIVGRGFFQTYEDDPNGLITLYTYAIKDQNGYKQDPFCGSNNATLQSSYLSRLGVTRSRDNNGRNWCRTRDAAAAIAIITVLAAAFALTLSFCLQRGCCSVLFFVIALCVAGFMGFLTSSIMGGYLEDEKKRISGVPDDERMYPGPQTLGVGYSFAIFMVGFACNVVASLLAMILAGPLATQLLGAYGADIIKIEPPAGDETRRWGPPFLPNGTASYFTAVNSNKRSLTLDLKQEREREALRKMVASSDVLLHNFTPATAKKLGVDYDTLGALNSRLIYCELTGYGSSGPLANRPGYDLIAASLSGLMHITGEPDGPPAKTGVAITDVVTGLYTHGAILAALYEREHSGLGQKIETSLLEAQLSVMANTGVNALQAQQPGRRHGSAHPSIVPYQSFPAKQGHISIAATSERQFQHLCQLLQCDHLAQDERFASNALRVQHRDALITKLTDTLAQRSACEWVSHFEQGEAKFAYGEILNVCEAYAQPQAQARDMVQSVSMADGHDISVPGLAVKFARTPATLHMGPPDLDQHRHSLIAEFELDIDP</sequence>
<evidence type="ECO:0000313" key="5">
    <source>
        <dbReference type="Proteomes" id="UP000001357"/>
    </source>
</evidence>
<feature type="transmembrane region" description="Helical" evidence="3">
    <location>
        <begin position="20"/>
        <end position="42"/>
    </location>
</feature>
<dbReference type="EMBL" id="CH991560">
    <property type="protein sequence ID" value="EDQ87363.1"/>
    <property type="molecule type" value="Genomic_DNA"/>
</dbReference>
<dbReference type="GO" id="GO:0016020">
    <property type="term" value="C:membrane"/>
    <property type="evidence" value="ECO:0007669"/>
    <property type="project" value="UniProtKB-SubCell"/>
</dbReference>
<evidence type="ECO:0000256" key="2">
    <source>
        <dbReference type="ARBA" id="ARBA00022679"/>
    </source>
</evidence>
<dbReference type="PANTHER" id="PTHR48207">
    <property type="entry name" value="SUCCINATE--HYDROXYMETHYLGLUTARATE COA-TRANSFERASE"/>
    <property type="match status" value="1"/>
</dbReference>
<name>A9V5F7_MONBE</name>
<dbReference type="InterPro" id="IPR023606">
    <property type="entry name" value="CoA-Trfase_III_dom_1_sf"/>
</dbReference>
<dbReference type="InterPro" id="IPR050483">
    <property type="entry name" value="CoA-transferase_III_domain"/>
</dbReference>
<keyword evidence="3" id="KW-0472">Membrane</keyword>
<dbReference type="SUPFAM" id="SSF89796">
    <property type="entry name" value="CoA-transferase family III (CaiB/BaiF)"/>
    <property type="match status" value="1"/>
</dbReference>
<keyword evidence="2" id="KW-0808">Transferase</keyword>
<evidence type="ECO:0000256" key="1">
    <source>
        <dbReference type="ARBA" id="ARBA00008383"/>
    </source>
</evidence>
<dbReference type="Gene3D" id="3.40.50.10540">
    <property type="entry name" value="Crotonobetainyl-coa:carnitine coa-transferase, domain 1"/>
    <property type="match status" value="1"/>
</dbReference>
<dbReference type="eggNOG" id="KOG3957">
    <property type="taxonomic scope" value="Eukaryota"/>
</dbReference>
<dbReference type="KEGG" id="mbr:MONBRDRAFT_27495"/>
<dbReference type="Proteomes" id="UP000001357">
    <property type="component" value="Unassembled WGS sequence"/>
</dbReference>
<dbReference type="Gene3D" id="1.20.140.150">
    <property type="match status" value="1"/>
</dbReference>
<dbReference type="AlphaFoldDB" id="A9V5F7"/>
<accession>A9V5F7</accession>
<comment type="similarity">
    <text evidence="1">Belongs to the CoA-transferase III family.</text>
</comment>
<dbReference type="Pfam" id="PF02515">
    <property type="entry name" value="CoA_transf_3"/>
    <property type="match status" value="1"/>
</dbReference>
<keyword evidence="3" id="KW-1133">Transmembrane helix</keyword>
<evidence type="ECO:0000256" key="3">
    <source>
        <dbReference type="SAM" id="Phobius"/>
    </source>
</evidence>
<evidence type="ECO:0000313" key="4">
    <source>
        <dbReference type="EMBL" id="EDQ87363.1"/>
    </source>
</evidence>
<feature type="transmembrane region" description="Helical" evidence="3">
    <location>
        <begin position="153"/>
        <end position="178"/>
    </location>
</feature>